<keyword evidence="1" id="KW-1133">Transmembrane helix</keyword>
<keyword evidence="1" id="KW-0472">Membrane</keyword>
<evidence type="ECO:0000256" key="1">
    <source>
        <dbReference type="SAM" id="Phobius"/>
    </source>
</evidence>
<dbReference type="Pfam" id="PF15956">
    <property type="entry name" value="DUF4760"/>
    <property type="match status" value="1"/>
</dbReference>
<organism evidence="2 3">
    <name type="scientific">Aquaticitalea lipolytica</name>
    <dbReference type="NCBI Taxonomy" id="1247562"/>
    <lineage>
        <taxon>Bacteria</taxon>
        <taxon>Pseudomonadati</taxon>
        <taxon>Bacteroidota</taxon>
        <taxon>Flavobacteriia</taxon>
        <taxon>Flavobacteriales</taxon>
        <taxon>Flavobacteriaceae</taxon>
        <taxon>Aquaticitalea</taxon>
    </lineage>
</organism>
<sequence length="177" mass="21271">MFNIIILAMIEFNDKYLPLLNFIISLTGLVSLVLLIIQYKKDNAWKRLQSTYNFIGIGEELELQERLYSVYHKLNIYPFPEVCKPFTKKEVKLIRNDLEATLVTNMFLNHLQNLCTAYEFELVDEKVFYSIHSNRICWWYTILEPYIAQRKIDYKNPKIWFEFEQISNKCMASNKFK</sequence>
<feature type="transmembrane region" description="Helical" evidence="1">
    <location>
        <begin position="16"/>
        <end position="37"/>
    </location>
</feature>
<evidence type="ECO:0008006" key="4">
    <source>
        <dbReference type="Google" id="ProtNLM"/>
    </source>
</evidence>
<evidence type="ECO:0000313" key="3">
    <source>
        <dbReference type="Proteomes" id="UP000598120"/>
    </source>
</evidence>
<reference evidence="2 3" key="1">
    <citation type="journal article" date="2014" name="Int. J. Syst. Evol. Microbiol.">
        <title>Complete genome sequence of Corynebacterium casei LMG S-19264T (=DSM 44701T), isolated from a smear-ripened cheese.</title>
        <authorList>
            <consortium name="US DOE Joint Genome Institute (JGI-PGF)"/>
            <person name="Walter F."/>
            <person name="Albersmeier A."/>
            <person name="Kalinowski J."/>
            <person name="Ruckert C."/>
        </authorList>
    </citation>
    <scope>NUCLEOTIDE SEQUENCE [LARGE SCALE GENOMIC DNA]</scope>
    <source>
        <strain evidence="2 3">CGMCC 1.15295</strain>
    </source>
</reference>
<dbReference type="EMBL" id="BMIC01000007">
    <property type="protein sequence ID" value="GFZ92845.1"/>
    <property type="molecule type" value="Genomic_DNA"/>
</dbReference>
<dbReference type="Proteomes" id="UP000598120">
    <property type="component" value="Unassembled WGS sequence"/>
</dbReference>
<gene>
    <name evidence="2" type="ORF">GCM10011531_25870</name>
</gene>
<dbReference type="AlphaFoldDB" id="A0A8J2TU46"/>
<keyword evidence="3" id="KW-1185">Reference proteome</keyword>
<name>A0A8J2TU46_9FLAO</name>
<evidence type="ECO:0000313" key="2">
    <source>
        <dbReference type="EMBL" id="GFZ92845.1"/>
    </source>
</evidence>
<accession>A0A8J2TU46</accession>
<dbReference type="InterPro" id="IPR031876">
    <property type="entry name" value="DUF4760"/>
</dbReference>
<keyword evidence="1" id="KW-0812">Transmembrane</keyword>
<protein>
    <recommendedName>
        <fullName evidence="4">DUF4760 domain-containing protein</fullName>
    </recommendedName>
</protein>
<proteinExistence type="predicted"/>
<comment type="caution">
    <text evidence="2">The sequence shown here is derived from an EMBL/GenBank/DDBJ whole genome shotgun (WGS) entry which is preliminary data.</text>
</comment>